<dbReference type="CDD" id="cd19071">
    <property type="entry name" value="AKR_AKR1-5-like"/>
    <property type="match status" value="1"/>
</dbReference>
<evidence type="ECO:0000259" key="5">
    <source>
        <dbReference type="Pfam" id="PF00248"/>
    </source>
</evidence>
<dbReference type="PROSITE" id="PS50007">
    <property type="entry name" value="PIPLC_X_DOMAIN"/>
    <property type="match status" value="1"/>
</dbReference>
<dbReference type="EMBL" id="JAACJL010000045">
    <property type="protein sequence ID" value="KAF4613802.1"/>
    <property type="molecule type" value="Genomic_DNA"/>
</dbReference>
<evidence type="ECO:0000313" key="7">
    <source>
        <dbReference type="Proteomes" id="UP000521872"/>
    </source>
</evidence>
<dbReference type="AlphaFoldDB" id="A0A8H4QMD6"/>
<dbReference type="PANTHER" id="PTHR43827:SF13">
    <property type="entry name" value="ALDO_KETO REDUCTASE FAMILY PROTEIN"/>
    <property type="match status" value="1"/>
</dbReference>
<evidence type="ECO:0000256" key="3">
    <source>
        <dbReference type="PIRSR" id="PIRSR000097-2"/>
    </source>
</evidence>
<dbReference type="PANTHER" id="PTHR43827">
    <property type="entry name" value="2,5-DIKETO-D-GLUCONIC ACID REDUCTASE"/>
    <property type="match status" value="1"/>
</dbReference>
<feature type="site" description="Lowers pKa of active site Tyr" evidence="4">
    <location>
        <position position="90"/>
    </location>
</feature>
<dbReference type="Proteomes" id="UP000521872">
    <property type="component" value="Unassembled WGS sequence"/>
</dbReference>
<keyword evidence="1" id="KW-0560">Oxidoreductase</keyword>
<sequence>MLTKFNAFLSLAVTGWKRDSHPRIRSWTKLGTYELEGKEAYEGVLSALQAGYRHIDSAAWYENEREVGQAILDFCKATNTPRSEIFYTTKLKLNNGYDKVKKAIQRSLDACRLGYIDLYLIHGPLGGPKARKESWQAICDFQKETGLLKSVGISTFGVRHIKEIVDSGMPVPVVHQIDLHPFMARTEIVEYSKQHGMVLEAWAPLVRGYRFRHPEVVKISQRYDKQPAQVLLRYSLQKGYVPLPKSASKARIISNSQIFDFALTSDEVQALDRLDENLVTDWDPTDCE</sequence>
<dbReference type="InterPro" id="IPR018170">
    <property type="entry name" value="Aldo/ket_reductase_CS"/>
</dbReference>
<dbReference type="Gene3D" id="3.20.20.100">
    <property type="entry name" value="NADP-dependent oxidoreductase domain"/>
    <property type="match status" value="1"/>
</dbReference>
<evidence type="ECO:0000256" key="2">
    <source>
        <dbReference type="PIRSR" id="PIRSR000097-1"/>
    </source>
</evidence>
<dbReference type="InterPro" id="IPR036812">
    <property type="entry name" value="NAD(P)_OxRdtase_dom_sf"/>
</dbReference>
<dbReference type="PROSITE" id="PS00063">
    <property type="entry name" value="ALDOKETO_REDUCTASE_3"/>
    <property type="match status" value="1"/>
</dbReference>
<feature type="active site" description="Proton donor" evidence="2">
    <location>
        <position position="61"/>
    </location>
</feature>
<comment type="caution">
    <text evidence="6">The sequence shown here is derived from an EMBL/GenBank/DDBJ whole genome shotgun (WGS) entry which is preliminary data.</text>
</comment>
<evidence type="ECO:0000313" key="6">
    <source>
        <dbReference type="EMBL" id="KAF4613802.1"/>
    </source>
</evidence>
<proteinExistence type="predicted"/>
<dbReference type="FunFam" id="3.20.20.100:FF:000002">
    <property type="entry name" value="2,5-diketo-D-gluconic acid reductase A"/>
    <property type="match status" value="1"/>
</dbReference>
<organism evidence="6 7">
    <name type="scientific">Agrocybe pediades</name>
    <dbReference type="NCBI Taxonomy" id="84607"/>
    <lineage>
        <taxon>Eukaryota</taxon>
        <taxon>Fungi</taxon>
        <taxon>Dikarya</taxon>
        <taxon>Basidiomycota</taxon>
        <taxon>Agaricomycotina</taxon>
        <taxon>Agaricomycetes</taxon>
        <taxon>Agaricomycetidae</taxon>
        <taxon>Agaricales</taxon>
        <taxon>Agaricineae</taxon>
        <taxon>Strophariaceae</taxon>
        <taxon>Agrocybe</taxon>
    </lineage>
</organism>
<name>A0A8H4QMD6_9AGAR</name>
<reference evidence="6 7" key="1">
    <citation type="submission" date="2019-12" db="EMBL/GenBank/DDBJ databases">
        <authorList>
            <person name="Floudas D."/>
            <person name="Bentzer J."/>
            <person name="Ahren D."/>
            <person name="Johansson T."/>
            <person name="Persson P."/>
            <person name="Tunlid A."/>
        </authorList>
    </citation>
    <scope>NUCLEOTIDE SEQUENCE [LARGE SCALE GENOMIC DNA]</scope>
    <source>
        <strain evidence="6 7">CBS 102.39</strain>
    </source>
</reference>
<keyword evidence="7" id="KW-1185">Reference proteome</keyword>
<dbReference type="PROSITE" id="PS00798">
    <property type="entry name" value="ALDOKETO_REDUCTASE_1"/>
    <property type="match status" value="1"/>
</dbReference>
<dbReference type="PRINTS" id="PR00069">
    <property type="entry name" value="ALDKETRDTASE"/>
</dbReference>
<dbReference type="InterPro" id="IPR020471">
    <property type="entry name" value="AKR"/>
</dbReference>
<dbReference type="SUPFAM" id="SSF51430">
    <property type="entry name" value="NAD(P)-linked oxidoreductase"/>
    <property type="match status" value="1"/>
</dbReference>
<evidence type="ECO:0000256" key="4">
    <source>
        <dbReference type="PIRSR" id="PIRSR000097-3"/>
    </source>
</evidence>
<accession>A0A8H4QMD6</accession>
<protein>
    <recommendedName>
        <fullName evidence="5">NADP-dependent oxidoreductase domain-containing protein</fullName>
    </recommendedName>
</protein>
<dbReference type="InterPro" id="IPR023210">
    <property type="entry name" value="NADP_OxRdtase_dom"/>
</dbReference>
<dbReference type="PIRSF" id="PIRSF000097">
    <property type="entry name" value="AKR"/>
    <property type="match status" value="1"/>
</dbReference>
<gene>
    <name evidence="6" type="ORF">D9613_008053</name>
</gene>
<dbReference type="Pfam" id="PF00248">
    <property type="entry name" value="Aldo_ket_red"/>
    <property type="match status" value="1"/>
</dbReference>
<feature type="binding site" evidence="3">
    <location>
        <position position="122"/>
    </location>
    <ligand>
        <name>substrate</name>
    </ligand>
</feature>
<evidence type="ECO:0000256" key="1">
    <source>
        <dbReference type="ARBA" id="ARBA00023002"/>
    </source>
</evidence>
<dbReference type="GO" id="GO:0016616">
    <property type="term" value="F:oxidoreductase activity, acting on the CH-OH group of donors, NAD or NADP as acceptor"/>
    <property type="evidence" value="ECO:0007669"/>
    <property type="project" value="UniProtKB-ARBA"/>
</dbReference>
<feature type="domain" description="NADP-dependent oxidoreductase" evidence="5">
    <location>
        <begin position="34"/>
        <end position="275"/>
    </location>
</feature>